<feature type="transmembrane region" description="Helical" evidence="1">
    <location>
        <begin position="476"/>
        <end position="496"/>
    </location>
</feature>
<evidence type="ECO:0000313" key="3">
    <source>
        <dbReference type="Proteomes" id="UP000005238"/>
    </source>
</evidence>
<name>H3GLE2_PHYRM</name>
<dbReference type="OMA" id="QHISFIF"/>
<keyword evidence="1" id="KW-1133">Transmembrane helix</keyword>
<dbReference type="EnsemblProtists" id="Phyra77183">
    <property type="protein sequence ID" value="Phyra77183"/>
    <property type="gene ID" value="Phyra77183"/>
</dbReference>
<protein>
    <recommendedName>
        <fullName evidence="4">Transmembrane protein</fullName>
    </recommendedName>
</protein>
<keyword evidence="1" id="KW-0812">Transmembrane</keyword>
<dbReference type="Proteomes" id="UP000005238">
    <property type="component" value="Unassembled WGS sequence"/>
</dbReference>
<dbReference type="STRING" id="164328.H3GLE2"/>
<feature type="transmembrane region" description="Helical" evidence="1">
    <location>
        <begin position="299"/>
        <end position="319"/>
    </location>
</feature>
<dbReference type="eggNOG" id="ENOG502SJWD">
    <property type="taxonomic scope" value="Eukaryota"/>
</dbReference>
<keyword evidence="3" id="KW-1185">Reference proteome</keyword>
<dbReference type="AlphaFoldDB" id="H3GLE2"/>
<proteinExistence type="predicted"/>
<evidence type="ECO:0008006" key="4">
    <source>
        <dbReference type="Google" id="ProtNLM"/>
    </source>
</evidence>
<accession>H3GLE2</accession>
<keyword evidence="1" id="KW-0472">Membrane</keyword>
<dbReference type="EMBL" id="DS566019">
    <property type="status" value="NOT_ANNOTATED_CDS"/>
    <property type="molecule type" value="Genomic_DNA"/>
</dbReference>
<evidence type="ECO:0000313" key="2">
    <source>
        <dbReference type="EnsemblProtists" id="Phyra77183"/>
    </source>
</evidence>
<reference evidence="3" key="1">
    <citation type="journal article" date="2006" name="Science">
        <title>Phytophthora genome sequences uncover evolutionary origins and mechanisms of pathogenesis.</title>
        <authorList>
            <person name="Tyler B.M."/>
            <person name="Tripathy S."/>
            <person name="Zhang X."/>
            <person name="Dehal P."/>
            <person name="Jiang R.H."/>
            <person name="Aerts A."/>
            <person name="Arredondo F.D."/>
            <person name="Baxter L."/>
            <person name="Bensasson D."/>
            <person name="Beynon J.L."/>
            <person name="Chapman J."/>
            <person name="Damasceno C.M."/>
            <person name="Dorrance A.E."/>
            <person name="Dou D."/>
            <person name="Dickerman A.W."/>
            <person name="Dubchak I.L."/>
            <person name="Garbelotto M."/>
            <person name="Gijzen M."/>
            <person name="Gordon S.G."/>
            <person name="Govers F."/>
            <person name="Grunwald N.J."/>
            <person name="Huang W."/>
            <person name="Ivors K.L."/>
            <person name="Jones R.W."/>
            <person name="Kamoun S."/>
            <person name="Krampis K."/>
            <person name="Lamour K.H."/>
            <person name="Lee M.K."/>
            <person name="McDonald W.H."/>
            <person name="Medina M."/>
            <person name="Meijer H.J."/>
            <person name="Nordberg E.K."/>
            <person name="Maclean D.J."/>
            <person name="Ospina-Giraldo M.D."/>
            <person name="Morris P.F."/>
            <person name="Phuntumart V."/>
            <person name="Putnam N.H."/>
            <person name="Rash S."/>
            <person name="Rose J.K."/>
            <person name="Sakihama Y."/>
            <person name="Salamov A.A."/>
            <person name="Savidor A."/>
            <person name="Scheuring C.F."/>
            <person name="Smith B.M."/>
            <person name="Sobral B.W."/>
            <person name="Terry A."/>
            <person name="Torto-Alalibo T.A."/>
            <person name="Win J."/>
            <person name="Xu Z."/>
            <person name="Zhang H."/>
            <person name="Grigoriev I.V."/>
            <person name="Rokhsar D.S."/>
            <person name="Boore J.L."/>
        </authorList>
    </citation>
    <scope>NUCLEOTIDE SEQUENCE [LARGE SCALE GENOMIC DNA]</scope>
    <source>
        <strain evidence="3">Pr102</strain>
    </source>
</reference>
<dbReference type="VEuPathDB" id="FungiDB:KRP23_1015"/>
<dbReference type="HOGENOM" id="CLU_014069_0_0_1"/>
<reference evidence="2" key="2">
    <citation type="submission" date="2015-06" db="UniProtKB">
        <authorList>
            <consortium name="EnsemblProtists"/>
        </authorList>
    </citation>
    <scope>IDENTIFICATION</scope>
    <source>
        <strain evidence="2">Pr102</strain>
    </source>
</reference>
<dbReference type="InParanoid" id="H3GLE2"/>
<evidence type="ECO:0000256" key="1">
    <source>
        <dbReference type="SAM" id="Phobius"/>
    </source>
</evidence>
<organism evidence="2 3">
    <name type="scientific">Phytophthora ramorum</name>
    <name type="common">Sudden oak death agent</name>
    <dbReference type="NCBI Taxonomy" id="164328"/>
    <lineage>
        <taxon>Eukaryota</taxon>
        <taxon>Sar</taxon>
        <taxon>Stramenopiles</taxon>
        <taxon>Oomycota</taxon>
        <taxon>Peronosporomycetes</taxon>
        <taxon>Peronosporales</taxon>
        <taxon>Peronosporaceae</taxon>
        <taxon>Phytophthora</taxon>
    </lineage>
</organism>
<sequence>MGFDDLGDLPSSPWQCSLAVLRGQVSHDLPIETHTSSLIAGYAGTKTIQESPLVQQVLGGSTTPRNNSLYLETSSAQSYTGCSDVSEFDKDIYSNEFLRFIFSRLQAHASYNVSYISELELVVPVVDCTFGLLVLGDRTVARVYYLARQKNDPDQVLLLSTSLSAQDYHVTQQFQRGAALAVLIASMDDMQATTLNHHIVVALNYPYVAEPEFAYSELAGIDGDNYWLLKTLPNLRNQDPSKDVRMARRFGRYKSDPTAQSNIETAHWDLPSDPETELREWRWQGRAVLHDSWAWTHTIHGLFALTVIFNLVVLSFIIYRHLRKGHVWVGDAFSTISNMLLYRGVIVLVCNHLNGYWTITKMCISIGDSITGQHAIYYKPELVHADLLAVYLNVASFLSYITRERIDPVVAFATFELGWGYRLELANLFPALRKHIVNFAVADASLGLLQVSPGLASLSPISLLTAYGIKSDRKPVVFAAVVSIFSSIVLMLAYIIGRKSTRYANVPTTEDKSGSRRRSSSYRSGLRQNDITSFEFATGVALTKRFGVVSGYNNYVLPDSLVPEATIDAVYGNGFLVLNGKFLIGAQDLLPLILMKLTRVRFTNIFAFAISEKNAVKETAQLVYPVTISWVDLWYLDATTLT</sequence>